<dbReference type="InterPro" id="IPR037379">
    <property type="entry name" value="WDR74/Nsa1"/>
</dbReference>
<reference evidence="6 7" key="1">
    <citation type="journal article" date="2019" name="Nat. Ecol. Evol.">
        <title>Megaphylogeny resolves global patterns of mushroom evolution.</title>
        <authorList>
            <person name="Varga T."/>
            <person name="Krizsan K."/>
            <person name="Foldi C."/>
            <person name="Dima B."/>
            <person name="Sanchez-Garcia M."/>
            <person name="Sanchez-Ramirez S."/>
            <person name="Szollosi G.J."/>
            <person name="Szarkandi J.G."/>
            <person name="Papp V."/>
            <person name="Albert L."/>
            <person name="Andreopoulos W."/>
            <person name="Angelini C."/>
            <person name="Antonin V."/>
            <person name="Barry K.W."/>
            <person name="Bougher N.L."/>
            <person name="Buchanan P."/>
            <person name="Buyck B."/>
            <person name="Bense V."/>
            <person name="Catcheside P."/>
            <person name="Chovatia M."/>
            <person name="Cooper J."/>
            <person name="Damon W."/>
            <person name="Desjardin D."/>
            <person name="Finy P."/>
            <person name="Geml J."/>
            <person name="Haridas S."/>
            <person name="Hughes K."/>
            <person name="Justo A."/>
            <person name="Karasinski D."/>
            <person name="Kautmanova I."/>
            <person name="Kiss B."/>
            <person name="Kocsube S."/>
            <person name="Kotiranta H."/>
            <person name="LaButti K.M."/>
            <person name="Lechner B.E."/>
            <person name="Liimatainen K."/>
            <person name="Lipzen A."/>
            <person name="Lukacs Z."/>
            <person name="Mihaltcheva S."/>
            <person name="Morgado L.N."/>
            <person name="Niskanen T."/>
            <person name="Noordeloos M.E."/>
            <person name="Ohm R.A."/>
            <person name="Ortiz-Santana B."/>
            <person name="Ovrebo C."/>
            <person name="Racz N."/>
            <person name="Riley R."/>
            <person name="Savchenko A."/>
            <person name="Shiryaev A."/>
            <person name="Soop K."/>
            <person name="Spirin V."/>
            <person name="Szebenyi C."/>
            <person name="Tomsovsky M."/>
            <person name="Tulloss R.E."/>
            <person name="Uehling J."/>
            <person name="Grigoriev I.V."/>
            <person name="Vagvolgyi C."/>
            <person name="Papp T."/>
            <person name="Martin F.M."/>
            <person name="Miettinen O."/>
            <person name="Hibbett D.S."/>
            <person name="Nagy L.G."/>
        </authorList>
    </citation>
    <scope>NUCLEOTIDE SEQUENCE [LARGE SCALE GENOMIC DNA]</scope>
    <source>
        <strain evidence="6 7">OMC1185</strain>
    </source>
</reference>
<feature type="compositionally biased region" description="Polar residues" evidence="5">
    <location>
        <begin position="217"/>
        <end position="227"/>
    </location>
</feature>
<dbReference type="OrthoDB" id="18388at2759"/>
<dbReference type="GO" id="GO:0042273">
    <property type="term" value="P:ribosomal large subunit biogenesis"/>
    <property type="evidence" value="ECO:0007669"/>
    <property type="project" value="InterPro"/>
</dbReference>
<feature type="compositionally biased region" description="Basic and acidic residues" evidence="5">
    <location>
        <begin position="123"/>
        <end position="136"/>
    </location>
</feature>
<dbReference type="InterPro" id="IPR036322">
    <property type="entry name" value="WD40_repeat_dom_sf"/>
</dbReference>
<feature type="compositionally biased region" description="Polar residues" evidence="5">
    <location>
        <begin position="1"/>
        <end position="11"/>
    </location>
</feature>
<dbReference type="PANTHER" id="PTHR16038:SF4">
    <property type="entry name" value="WD REPEAT-CONTAINING PROTEIN 74"/>
    <property type="match status" value="1"/>
</dbReference>
<evidence type="ECO:0000256" key="3">
    <source>
        <dbReference type="ARBA" id="ARBA00011187"/>
    </source>
</evidence>
<protein>
    <recommendedName>
        <fullName evidence="4">Ribosome biogenesis protein NSA1</fullName>
    </recommendedName>
</protein>
<dbReference type="AlphaFoldDB" id="A0A5C3NEP9"/>
<dbReference type="InterPro" id="IPR015943">
    <property type="entry name" value="WD40/YVTN_repeat-like_dom_sf"/>
</dbReference>
<comment type="subunit">
    <text evidence="3">Component of the pre-66S ribosomal particle.</text>
</comment>
<accession>A0A5C3NEP9</accession>
<evidence type="ECO:0000256" key="5">
    <source>
        <dbReference type="SAM" id="MobiDB-lite"/>
    </source>
</evidence>
<proteinExistence type="inferred from homology"/>
<comment type="similarity">
    <text evidence="2">Belongs to the NSA1 family.</text>
</comment>
<dbReference type="Proteomes" id="UP000305948">
    <property type="component" value="Unassembled WGS sequence"/>
</dbReference>
<evidence type="ECO:0000256" key="1">
    <source>
        <dbReference type="ARBA" id="ARBA00002889"/>
    </source>
</evidence>
<comment type="function">
    <text evidence="1">Involved in the biogenesis of the 60S ribosomal subunit.</text>
</comment>
<dbReference type="STRING" id="5364.A0A5C3NEP9"/>
<evidence type="ECO:0000256" key="2">
    <source>
        <dbReference type="ARBA" id="ARBA00007861"/>
    </source>
</evidence>
<organism evidence="6 7">
    <name type="scientific">Heliocybe sulcata</name>
    <dbReference type="NCBI Taxonomy" id="5364"/>
    <lineage>
        <taxon>Eukaryota</taxon>
        <taxon>Fungi</taxon>
        <taxon>Dikarya</taxon>
        <taxon>Basidiomycota</taxon>
        <taxon>Agaricomycotina</taxon>
        <taxon>Agaricomycetes</taxon>
        <taxon>Gloeophyllales</taxon>
        <taxon>Gloeophyllaceae</taxon>
        <taxon>Heliocybe</taxon>
    </lineage>
</organism>
<dbReference type="EMBL" id="ML213505">
    <property type="protein sequence ID" value="TFK54936.1"/>
    <property type="molecule type" value="Genomic_DNA"/>
</dbReference>
<sequence length="447" mass="49462">MASQTSAGRTTQQHERDTETEHRPAPWTMIKRKRSFFTKESVDKMPVTFYAGDELGNIKLLHCYESASASGSRIEAKTAFSSGASGKQKAIQGIALGSGAEGRSIVASHANGSVSAFSLSEDDTLRPEHEWQEPRMKSGQRFVGTTTHEKNIYTCTSNGALRKTRIDEDKAGLQHVTASLPMRLCDWRLAADEQSFIYGGEEVEVSMWDTERAFASESPSTETASQTSKKRKRGGDLLPGEIWRAKNVPNDFLSLRQPVHNTSVTYLDSSNHILAGTMFGSVRRYDTRSSRRPVLDWKGASKVGGVKLVQKGYNEHEVFVADQGSNLFAMDLRNGRVLYGYKGMSGAISSVAAGESVLGSVCLDRFFRLHSTKPPPDDPKERQEERGEVLDKVYMHSIPTVVVWDADASDAEGRKSDEDDVEKQSDDDDVWDNMEETGQESRKKATG</sequence>
<keyword evidence="7" id="KW-1185">Reference proteome</keyword>
<name>A0A5C3NEP9_9AGAM</name>
<evidence type="ECO:0000313" key="6">
    <source>
        <dbReference type="EMBL" id="TFK54936.1"/>
    </source>
</evidence>
<gene>
    <name evidence="6" type="ORF">OE88DRAFT_1653508</name>
</gene>
<dbReference type="SUPFAM" id="SSF50978">
    <property type="entry name" value="WD40 repeat-like"/>
    <property type="match status" value="1"/>
</dbReference>
<feature type="region of interest" description="Disordered" evidence="5">
    <location>
        <begin position="405"/>
        <end position="447"/>
    </location>
</feature>
<dbReference type="GO" id="GO:0030687">
    <property type="term" value="C:preribosome, large subunit precursor"/>
    <property type="evidence" value="ECO:0007669"/>
    <property type="project" value="TreeGrafter"/>
</dbReference>
<feature type="region of interest" description="Disordered" evidence="5">
    <location>
        <begin position="1"/>
        <end position="26"/>
    </location>
</feature>
<evidence type="ECO:0000256" key="4">
    <source>
        <dbReference type="ARBA" id="ARBA00014234"/>
    </source>
</evidence>
<feature type="compositionally biased region" description="Acidic residues" evidence="5">
    <location>
        <begin position="418"/>
        <end position="438"/>
    </location>
</feature>
<evidence type="ECO:0000313" key="7">
    <source>
        <dbReference type="Proteomes" id="UP000305948"/>
    </source>
</evidence>
<feature type="region of interest" description="Disordered" evidence="5">
    <location>
        <begin position="118"/>
        <end position="137"/>
    </location>
</feature>
<dbReference type="Gene3D" id="2.130.10.10">
    <property type="entry name" value="YVTN repeat-like/Quinoprotein amine dehydrogenase"/>
    <property type="match status" value="1"/>
</dbReference>
<dbReference type="CDD" id="cd22857">
    <property type="entry name" value="WDR74"/>
    <property type="match status" value="1"/>
</dbReference>
<feature type="compositionally biased region" description="Basic and acidic residues" evidence="5">
    <location>
        <begin position="12"/>
        <end position="24"/>
    </location>
</feature>
<dbReference type="PANTHER" id="PTHR16038">
    <property type="entry name" value="NOP SEVEN ASSOCIATED PROTEIN 1"/>
    <property type="match status" value="1"/>
</dbReference>
<dbReference type="GO" id="GO:0005730">
    <property type="term" value="C:nucleolus"/>
    <property type="evidence" value="ECO:0007669"/>
    <property type="project" value="InterPro"/>
</dbReference>
<feature type="region of interest" description="Disordered" evidence="5">
    <location>
        <begin position="214"/>
        <end position="236"/>
    </location>
</feature>